<dbReference type="EMBL" id="KB446565">
    <property type="protein sequence ID" value="EME77518.1"/>
    <property type="molecule type" value="Genomic_DNA"/>
</dbReference>
<feature type="compositionally biased region" description="Low complexity" evidence="1">
    <location>
        <begin position="61"/>
        <end position="70"/>
    </location>
</feature>
<proteinExistence type="predicted"/>
<dbReference type="KEGG" id="pfj:MYCFIDRAFT_179770"/>
<dbReference type="HOGENOM" id="CLU_283718_0_0_1"/>
<feature type="compositionally biased region" description="Basic and acidic residues" evidence="1">
    <location>
        <begin position="71"/>
        <end position="91"/>
    </location>
</feature>
<accession>M3AK16</accession>
<dbReference type="VEuPathDB" id="FungiDB:MYCFIDRAFT_179770"/>
<feature type="compositionally biased region" description="Basic and acidic residues" evidence="1">
    <location>
        <begin position="750"/>
        <end position="766"/>
    </location>
</feature>
<dbReference type="RefSeq" id="XP_007931948.1">
    <property type="nucleotide sequence ID" value="XM_007933757.1"/>
</dbReference>
<feature type="region of interest" description="Disordered" evidence="1">
    <location>
        <begin position="151"/>
        <end position="176"/>
    </location>
</feature>
<dbReference type="Proteomes" id="UP000016932">
    <property type="component" value="Unassembled WGS sequence"/>
</dbReference>
<feature type="region of interest" description="Disordered" evidence="1">
    <location>
        <begin position="821"/>
        <end position="845"/>
    </location>
</feature>
<gene>
    <name evidence="2" type="ORF">MYCFIDRAFT_179770</name>
</gene>
<evidence type="ECO:0000313" key="2">
    <source>
        <dbReference type="EMBL" id="EME77518.1"/>
    </source>
</evidence>
<evidence type="ECO:0000256" key="1">
    <source>
        <dbReference type="SAM" id="MobiDB-lite"/>
    </source>
</evidence>
<feature type="compositionally biased region" description="Basic and acidic residues" evidence="1">
    <location>
        <begin position="682"/>
        <end position="695"/>
    </location>
</feature>
<feature type="compositionally biased region" description="Basic and acidic residues" evidence="1">
    <location>
        <begin position="726"/>
        <end position="739"/>
    </location>
</feature>
<dbReference type="GeneID" id="19334209"/>
<sequence length="1097" mass="121801">MLAAHNILSPRSLRGSNERERRRGKEMKAQARDIAEAADGCQATHTEEKSMAERVAKPEGHPATAKAAAARPDRHATSHHNKVTERARKSFEAQAEARNSIRTSGSRAEAESTETSRRRHQAVSANKEETRVFSAHAAAVCEAKYAFGKRWETSEERRSKSKVGGHGPARDNKDKGELLHQGREGMKPSLPGLGQLAFLRETMLKSTFLGQTGSGSNGILLAGCNAAKRLHDILVVIVKANLILEMRLAFGRSRTDKSAMERLAGIARIIPFHGHFPPWTNILAVMEQPSCHHDHTYAINGLESGFTSDRTCIKFRQYSPASNFAADEAWLNVTHAIAASPSPPIIGNSSPSPSAGSDAQAFPTILSSSHILKQSANRGASPDEEVVQFSSREVHQEIVVSIIRAEILNHGHCDTHCEVTFPSSAFAALDLRSISSNSRHGARIFSVLIKMVPGSRISRRPDAVCQRLNKAVSSDHKRGDLVRQVVVPSPGIGENLMTGVAFLGFVRVRNSDEIAEENDELMNRPADHRFLSQSRRHEKQLATHSLYCLSTVTKQVRLPARPATPIHIPNMQKKIISNQCMTDDILSHGMQKNEELTITPSPNLPHHKKRSMSCIEQLVLHHASPVNNLNSQQRFLSILIALKIHLHTPATIALNRDIEMSCVSDTRRSSAPSLESDAGGFHNREIADRKNQLHRDQRRRQRQEEEAVKNAAESRCSRSRQTPTITRREHPAQEESRDEDKEESDEDHLEPEVREQVDQMSDDHAMKSSKKAIASLALLTTHDMTMPERKKRASSAELAYFSYFFSCPFAQTMSCRSKGEAATRCPRPHQPSITNTARRRDDGPASVAPMLQEQGLKYRAHGTLSSSRRQRAPRIPKVVPLSRQTPRDGARSHEWIWGSHAPSPRVTSTNFNSLPFLRLGKQLKRTFDQQETARDIGITIPYPRPSTIEHIRNSRTASQSKGIPADDAILSAARNRRRPCIGRRERHERPNIRSVGWHVGDFGTHEYGIRCKQILNKGLPAEAEGLIGRKFIDEYDPEHIADPAEGDTPKLVAMDQLIKTLDPASTFFCSISFPLKASAKAATKAAADRDDSGDEDA</sequence>
<reference evidence="2 3" key="1">
    <citation type="journal article" date="2012" name="PLoS Pathog.">
        <title>Diverse lifestyles and strategies of plant pathogenesis encoded in the genomes of eighteen Dothideomycetes fungi.</title>
        <authorList>
            <person name="Ohm R.A."/>
            <person name="Feau N."/>
            <person name="Henrissat B."/>
            <person name="Schoch C.L."/>
            <person name="Horwitz B.A."/>
            <person name="Barry K.W."/>
            <person name="Condon B.J."/>
            <person name="Copeland A.C."/>
            <person name="Dhillon B."/>
            <person name="Glaser F."/>
            <person name="Hesse C.N."/>
            <person name="Kosti I."/>
            <person name="LaButti K."/>
            <person name="Lindquist E.A."/>
            <person name="Lucas S."/>
            <person name="Salamov A.A."/>
            <person name="Bradshaw R.E."/>
            <person name="Ciuffetti L."/>
            <person name="Hamelin R.C."/>
            <person name="Kema G.H.J."/>
            <person name="Lawrence C."/>
            <person name="Scott J.A."/>
            <person name="Spatafora J.W."/>
            <person name="Turgeon B.G."/>
            <person name="de Wit P.J.G.M."/>
            <person name="Zhong S."/>
            <person name="Goodwin S.B."/>
            <person name="Grigoriev I.V."/>
        </authorList>
    </citation>
    <scope>NUCLEOTIDE SEQUENCE [LARGE SCALE GENOMIC DNA]</scope>
    <source>
        <strain evidence="2 3">CIRAD86</strain>
    </source>
</reference>
<feature type="compositionally biased region" description="Acidic residues" evidence="1">
    <location>
        <begin position="740"/>
        <end position="749"/>
    </location>
</feature>
<feature type="compositionally biased region" description="Basic and acidic residues" evidence="1">
    <location>
        <begin position="45"/>
        <end position="60"/>
    </location>
</feature>
<feature type="compositionally biased region" description="Basic and acidic residues" evidence="1">
    <location>
        <begin position="16"/>
        <end position="35"/>
    </location>
</feature>
<evidence type="ECO:0000313" key="3">
    <source>
        <dbReference type="Proteomes" id="UP000016932"/>
    </source>
</evidence>
<protein>
    <submittedName>
        <fullName evidence="2">Uncharacterized protein</fullName>
    </submittedName>
</protein>
<organism evidence="2 3">
    <name type="scientific">Pseudocercospora fijiensis (strain CIRAD86)</name>
    <name type="common">Black leaf streak disease fungus</name>
    <name type="synonym">Mycosphaerella fijiensis</name>
    <dbReference type="NCBI Taxonomy" id="383855"/>
    <lineage>
        <taxon>Eukaryota</taxon>
        <taxon>Fungi</taxon>
        <taxon>Dikarya</taxon>
        <taxon>Ascomycota</taxon>
        <taxon>Pezizomycotina</taxon>
        <taxon>Dothideomycetes</taxon>
        <taxon>Dothideomycetidae</taxon>
        <taxon>Mycosphaerellales</taxon>
        <taxon>Mycosphaerellaceae</taxon>
        <taxon>Pseudocercospora</taxon>
    </lineage>
</organism>
<keyword evidence="3" id="KW-1185">Reference proteome</keyword>
<feature type="region of interest" description="Disordered" evidence="1">
    <location>
        <begin position="1"/>
        <end position="128"/>
    </location>
</feature>
<name>M3AK16_PSEFD</name>
<feature type="region of interest" description="Disordered" evidence="1">
    <location>
        <begin position="668"/>
        <end position="769"/>
    </location>
</feature>
<dbReference type="AlphaFoldDB" id="M3AK16"/>